<gene>
    <name evidence="16" type="ORF">EAV92_01980</name>
</gene>
<protein>
    <recommendedName>
        <fullName evidence="3">histidine kinase</fullName>
        <ecNumber evidence="3">2.7.13.3</ecNumber>
    </recommendedName>
</protein>
<dbReference type="GO" id="GO:0005886">
    <property type="term" value="C:plasma membrane"/>
    <property type="evidence" value="ECO:0007669"/>
    <property type="project" value="UniProtKB-SubCell"/>
</dbReference>
<evidence type="ECO:0000256" key="14">
    <source>
        <dbReference type="SAM" id="Phobius"/>
    </source>
</evidence>
<evidence type="ECO:0000313" key="17">
    <source>
        <dbReference type="Proteomes" id="UP000269097"/>
    </source>
</evidence>
<evidence type="ECO:0000256" key="1">
    <source>
        <dbReference type="ARBA" id="ARBA00000085"/>
    </source>
</evidence>
<evidence type="ECO:0000256" key="11">
    <source>
        <dbReference type="ARBA" id="ARBA00022989"/>
    </source>
</evidence>
<feature type="domain" description="Histidine kinase" evidence="15">
    <location>
        <begin position="142"/>
        <end position="360"/>
    </location>
</feature>
<evidence type="ECO:0000256" key="7">
    <source>
        <dbReference type="ARBA" id="ARBA00022692"/>
    </source>
</evidence>
<dbReference type="PROSITE" id="PS50109">
    <property type="entry name" value="HIS_KIN"/>
    <property type="match status" value="1"/>
</dbReference>
<dbReference type="InterPro" id="IPR036890">
    <property type="entry name" value="HATPase_C_sf"/>
</dbReference>
<evidence type="ECO:0000256" key="8">
    <source>
        <dbReference type="ARBA" id="ARBA00022741"/>
    </source>
</evidence>
<keyword evidence="11 14" id="KW-1133">Transmembrane helix</keyword>
<dbReference type="GO" id="GO:0005524">
    <property type="term" value="F:ATP binding"/>
    <property type="evidence" value="ECO:0007669"/>
    <property type="project" value="UniProtKB-KW"/>
</dbReference>
<feature type="transmembrane region" description="Helical" evidence="14">
    <location>
        <begin position="53"/>
        <end position="72"/>
    </location>
</feature>
<keyword evidence="9 16" id="KW-0418">Kinase</keyword>
<dbReference type="PRINTS" id="PR00344">
    <property type="entry name" value="BCTRLSENSOR"/>
</dbReference>
<evidence type="ECO:0000256" key="3">
    <source>
        <dbReference type="ARBA" id="ARBA00012438"/>
    </source>
</evidence>
<keyword evidence="5" id="KW-0597">Phosphoprotein</keyword>
<evidence type="ECO:0000256" key="13">
    <source>
        <dbReference type="ARBA" id="ARBA00023136"/>
    </source>
</evidence>
<evidence type="ECO:0000256" key="2">
    <source>
        <dbReference type="ARBA" id="ARBA00004651"/>
    </source>
</evidence>
<feature type="transmembrane region" description="Helical" evidence="14">
    <location>
        <begin position="21"/>
        <end position="41"/>
    </location>
</feature>
<keyword evidence="8" id="KW-0547">Nucleotide-binding</keyword>
<accession>A0A3G3JTA8</accession>
<dbReference type="InterPro" id="IPR003661">
    <property type="entry name" value="HisK_dim/P_dom"/>
</dbReference>
<dbReference type="InterPro" id="IPR050351">
    <property type="entry name" value="BphY/WalK/GraS-like"/>
</dbReference>
<keyword evidence="6" id="KW-0808">Transferase</keyword>
<dbReference type="SMART" id="SM00388">
    <property type="entry name" value="HisKA"/>
    <property type="match status" value="1"/>
</dbReference>
<dbReference type="PANTHER" id="PTHR45453:SF2">
    <property type="entry name" value="HISTIDINE KINASE"/>
    <property type="match status" value="1"/>
</dbReference>
<evidence type="ECO:0000256" key="9">
    <source>
        <dbReference type="ARBA" id="ARBA00022777"/>
    </source>
</evidence>
<reference evidence="16 17" key="1">
    <citation type="submission" date="2018-10" db="EMBL/GenBank/DDBJ databases">
        <title>Genome Sequence of Cohnella sp.</title>
        <authorList>
            <person name="Srinivasan S."/>
            <person name="Kim M.K."/>
        </authorList>
    </citation>
    <scope>NUCLEOTIDE SEQUENCE [LARGE SCALE GENOMIC DNA]</scope>
    <source>
        <strain evidence="16 17">18JY8-7</strain>
    </source>
</reference>
<evidence type="ECO:0000256" key="10">
    <source>
        <dbReference type="ARBA" id="ARBA00022840"/>
    </source>
</evidence>
<comment type="catalytic activity">
    <reaction evidence="1">
        <text>ATP + protein L-histidine = ADP + protein N-phospho-L-histidine.</text>
        <dbReference type="EC" id="2.7.13.3"/>
    </reaction>
</comment>
<evidence type="ECO:0000256" key="5">
    <source>
        <dbReference type="ARBA" id="ARBA00022553"/>
    </source>
</evidence>
<dbReference type="SMART" id="SM00387">
    <property type="entry name" value="HATPase_c"/>
    <property type="match status" value="1"/>
</dbReference>
<keyword evidence="10" id="KW-0067">ATP-binding</keyword>
<evidence type="ECO:0000256" key="6">
    <source>
        <dbReference type="ARBA" id="ARBA00022679"/>
    </source>
</evidence>
<dbReference type="InterPro" id="IPR005467">
    <property type="entry name" value="His_kinase_dom"/>
</dbReference>
<proteinExistence type="predicted"/>
<dbReference type="KEGG" id="coh:EAV92_01980"/>
<dbReference type="Gene3D" id="3.30.565.10">
    <property type="entry name" value="Histidine kinase-like ATPase, C-terminal domain"/>
    <property type="match status" value="1"/>
</dbReference>
<keyword evidence="17" id="KW-1185">Reference proteome</keyword>
<dbReference type="Pfam" id="PF02518">
    <property type="entry name" value="HATPase_c"/>
    <property type="match status" value="1"/>
</dbReference>
<sequence>MNRELSRRQPAYGWRDFALDRLPFVAAFLVGITFVAAVILLDVHQSGTDVSSGSLLYLAILAVFTLGAWLAYDGFRKRAFYRELNAAAVRSHELDAPLVLHSASTREHQAVARLLGGLHEAYAGELARSRREQEIRRHFTMQWVHQMKTPLAVIDLLLQESALEGRPEGAPPDGRDRSIAEETERMRRGLDMMLHTARLDRFEVDLNVRQVSLRELATAVLHDYKKLCIHHSVFPKVVGDSTAETDPKWMSFVLHQLVANAIKYSKTKPGSKKLLVAIEAASGGGCTLTVRDEGIGIPPQDLPRIFDPFFTGENGRSTEESTGMGLYLAKRVCANLGHGLYAESTLGLGTEMKVTFRPGGIHRM</sequence>
<dbReference type="RefSeq" id="WP_123039521.1">
    <property type="nucleotide sequence ID" value="NZ_CP033433.1"/>
</dbReference>
<dbReference type="GO" id="GO:0000155">
    <property type="term" value="F:phosphorelay sensor kinase activity"/>
    <property type="evidence" value="ECO:0007669"/>
    <property type="project" value="InterPro"/>
</dbReference>
<keyword evidence="12" id="KW-0902">Two-component regulatory system</keyword>
<evidence type="ECO:0000259" key="15">
    <source>
        <dbReference type="PROSITE" id="PS50109"/>
    </source>
</evidence>
<keyword evidence="4" id="KW-1003">Cell membrane</keyword>
<evidence type="ECO:0000256" key="4">
    <source>
        <dbReference type="ARBA" id="ARBA00022475"/>
    </source>
</evidence>
<dbReference type="InterPro" id="IPR004358">
    <property type="entry name" value="Sig_transdc_His_kin-like_C"/>
</dbReference>
<organism evidence="16 17">
    <name type="scientific">Cohnella candidum</name>
    <dbReference type="NCBI Taxonomy" id="2674991"/>
    <lineage>
        <taxon>Bacteria</taxon>
        <taxon>Bacillati</taxon>
        <taxon>Bacillota</taxon>
        <taxon>Bacilli</taxon>
        <taxon>Bacillales</taxon>
        <taxon>Paenibacillaceae</taxon>
        <taxon>Cohnella</taxon>
    </lineage>
</organism>
<evidence type="ECO:0000256" key="12">
    <source>
        <dbReference type="ARBA" id="ARBA00023012"/>
    </source>
</evidence>
<dbReference type="Proteomes" id="UP000269097">
    <property type="component" value="Chromosome"/>
</dbReference>
<comment type="subcellular location">
    <subcellularLocation>
        <location evidence="2">Cell membrane</location>
        <topology evidence="2">Multi-pass membrane protein</topology>
    </subcellularLocation>
</comment>
<dbReference type="SUPFAM" id="SSF55874">
    <property type="entry name" value="ATPase domain of HSP90 chaperone/DNA topoisomerase II/histidine kinase"/>
    <property type="match status" value="1"/>
</dbReference>
<dbReference type="CDD" id="cd00082">
    <property type="entry name" value="HisKA"/>
    <property type="match status" value="1"/>
</dbReference>
<dbReference type="GO" id="GO:0004721">
    <property type="term" value="F:phosphoprotein phosphatase activity"/>
    <property type="evidence" value="ECO:0007669"/>
    <property type="project" value="TreeGrafter"/>
</dbReference>
<dbReference type="GO" id="GO:0016036">
    <property type="term" value="P:cellular response to phosphate starvation"/>
    <property type="evidence" value="ECO:0007669"/>
    <property type="project" value="TreeGrafter"/>
</dbReference>
<evidence type="ECO:0000313" key="16">
    <source>
        <dbReference type="EMBL" id="AYQ71458.1"/>
    </source>
</evidence>
<dbReference type="InterPro" id="IPR003594">
    <property type="entry name" value="HATPase_dom"/>
</dbReference>
<dbReference type="AlphaFoldDB" id="A0A3G3JTA8"/>
<dbReference type="EC" id="2.7.13.3" evidence="3"/>
<name>A0A3G3JTA8_9BACL</name>
<keyword evidence="7 14" id="KW-0812">Transmembrane</keyword>
<keyword evidence="13 14" id="KW-0472">Membrane</keyword>
<dbReference type="EMBL" id="CP033433">
    <property type="protein sequence ID" value="AYQ71458.1"/>
    <property type="molecule type" value="Genomic_DNA"/>
</dbReference>
<dbReference type="PANTHER" id="PTHR45453">
    <property type="entry name" value="PHOSPHATE REGULON SENSOR PROTEIN PHOR"/>
    <property type="match status" value="1"/>
</dbReference>